<proteinExistence type="predicted"/>
<protein>
    <submittedName>
        <fullName evidence="8">UDP-3-O-acylglucosamine N-acyltransferase</fullName>
        <ecNumber evidence="8">2.3.1.-</ecNumber>
    </submittedName>
</protein>
<dbReference type="InterPro" id="IPR018357">
    <property type="entry name" value="Hexapep_transf_CS"/>
</dbReference>
<keyword evidence="5" id="KW-0443">Lipid metabolism</keyword>
<dbReference type="AlphaFoldDB" id="A0A0N7LT25"/>
<dbReference type="Gene3D" id="2.160.10.10">
    <property type="entry name" value="Hexapeptide repeat proteins"/>
    <property type="match status" value="1"/>
</dbReference>
<dbReference type="EC" id="2.3.1.-" evidence="8"/>
<dbReference type="RefSeq" id="WP_058122704.1">
    <property type="nucleotide sequence ID" value="NZ_CYRX01000010.1"/>
</dbReference>
<dbReference type="PANTHER" id="PTHR43378:SF2">
    <property type="entry name" value="UDP-3-O-ACYLGLUCOSAMINE N-ACYLTRANSFERASE 1, MITOCHONDRIAL-RELATED"/>
    <property type="match status" value="1"/>
</dbReference>
<evidence type="ECO:0000256" key="6">
    <source>
        <dbReference type="ARBA" id="ARBA00023315"/>
    </source>
</evidence>
<dbReference type="GO" id="GO:0009245">
    <property type="term" value="P:lipid A biosynthetic process"/>
    <property type="evidence" value="ECO:0007669"/>
    <property type="project" value="UniProtKB-KW"/>
</dbReference>
<keyword evidence="1" id="KW-0444">Lipid biosynthesis</keyword>
<gene>
    <name evidence="8" type="primary">lpxD</name>
    <name evidence="8" type="ORF">THS5294_00800</name>
</gene>
<keyword evidence="3 8" id="KW-0808">Transferase</keyword>
<keyword evidence="4" id="KW-0677">Repeat</keyword>
<dbReference type="InterPro" id="IPR007691">
    <property type="entry name" value="LpxD"/>
</dbReference>
<dbReference type="GO" id="GO:0016410">
    <property type="term" value="F:N-acyltransferase activity"/>
    <property type="evidence" value="ECO:0007669"/>
    <property type="project" value="InterPro"/>
</dbReference>
<organism evidence="8">
    <name type="scientific">Thalassobacter stenotrophicus</name>
    <dbReference type="NCBI Taxonomy" id="266809"/>
    <lineage>
        <taxon>Bacteria</taxon>
        <taxon>Pseudomonadati</taxon>
        <taxon>Pseudomonadota</taxon>
        <taxon>Alphaproteobacteria</taxon>
        <taxon>Rhodobacterales</taxon>
        <taxon>Roseobacteraceae</taxon>
        <taxon>Thalassobacter</taxon>
    </lineage>
</organism>
<evidence type="ECO:0000256" key="3">
    <source>
        <dbReference type="ARBA" id="ARBA00022679"/>
    </source>
</evidence>
<name>A0A0N7LT25_9RHOB</name>
<sequence length="363" mass="37095">MSFTIAEIAASLGADAVGDTSIAISRAAEPASAGPDDLALAMSPAYGEHVRAGQARAAVLWPGADWQDLGLEAAVFVPRARVAMAGITTALDAGPEIAEGIHPSAVIDATAQIGAGAAIGPFVHIGARATIGANARIASHVSVAEDAQIGAEALLCQGVRIGARCVIGARFIAQPGAVIGGDGFSFVTPEESGVERSRKTLGDQGDIKPQSWTRIHSLGAVRIGDDVEVGANACIDRGTIADTVIGHRTKLDNLVHIGHNNQIGEDCLICGQVGMAGSSRIGNRVVMAGQCGVNDNITVGDDVVAGGASKIFTNVPSGRVILGYPAVKMDSHVESYKAIRRLPRIAAQVAELRKTVAKLTGNA</sequence>
<evidence type="ECO:0000259" key="7">
    <source>
        <dbReference type="Pfam" id="PF25087"/>
    </source>
</evidence>
<evidence type="ECO:0000256" key="2">
    <source>
        <dbReference type="ARBA" id="ARBA00022556"/>
    </source>
</evidence>
<keyword evidence="6 8" id="KW-0012">Acyltransferase</keyword>
<dbReference type="Proteomes" id="UP000051298">
    <property type="component" value="Unassembled WGS sequence"/>
</dbReference>
<evidence type="ECO:0000256" key="4">
    <source>
        <dbReference type="ARBA" id="ARBA00022737"/>
    </source>
</evidence>
<dbReference type="InterPro" id="IPR056729">
    <property type="entry name" value="GMPPB_C"/>
</dbReference>
<accession>A0A0N7LT25</accession>
<dbReference type="NCBIfam" id="TIGR01853">
    <property type="entry name" value="lipid_A_lpxD"/>
    <property type="match status" value="1"/>
</dbReference>
<dbReference type="NCBIfam" id="NF002060">
    <property type="entry name" value="PRK00892.1"/>
    <property type="match status" value="1"/>
</dbReference>
<keyword evidence="2" id="KW-0441">Lipid A biosynthesis</keyword>
<dbReference type="GO" id="GO:0016020">
    <property type="term" value="C:membrane"/>
    <property type="evidence" value="ECO:0007669"/>
    <property type="project" value="GOC"/>
</dbReference>
<evidence type="ECO:0000256" key="5">
    <source>
        <dbReference type="ARBA" id="ARBA00023098"/>
    </source>
</evidence>
<dbReference type="EMBL" id="CYRX01000010">
    <property type="protein sequence ID" value="CUH59514.1"/>
    <property type="molecule type" value="Genomic_DNA"/>
</dbReference>
<dbReference type="eggNOG" id="COG1044">
    <property type="taxonomic scope" value="Bacteria"/>
</dbReference>
<dbReference type="SUPFAM" id="SSF51161">
    <property type="entry name" value="Trimeric LpxA-like enzymes"/>
    <property type="match status" value="1"/>
</dbReference>
<evidence type="ECO:0000256" key="1">
    <source>
        <dbReference type="ARBA" id="ARBA00022516"/>
    </source>
</evidence>
<feature type="domain" description="Mannose-1-phosphate guanyltransferase C-terminal" evidence="7">
    <location>
        <begin position="102"/>
        <end position="181"/>
    </location>
</feature>
<dbReference type="STRING" id="266809.PM03_04340"/>
<dbReference type="PANTHER" id="PTHR43378">
    <property type="entry name" value="UDP-3-O-ACYLGLUCOSAMINE N-ACYLTRANSFERASE"/>
    <property type="match status" value="1"/>
</dbReference>
<evidence type="ECO:0000313" key="8">
    <source>
        <dbReference type="EMBL" id="CUH59514.1"/>
    </source>
</evidence>
<dbReference type="Pfam" id="PF25087">
    <property type="entry name" value="GMPPB_C"/>
    <property type="match status" value="1"/>
</dbReference>
<dbReference type="CDD" id="cd03352">
    <property type="entry name" value="LbH_LpxD"/>
    <property type="match status" value="1"/>
</dbReference>
<dbReference type="Gene3D" id="3.40.1390.10">
    <property type="entry name" value="MurE/MurF, N-terminal domain"/>
    <property type="match status" value="1"/>
</dbReference>
<dbReference type="PROSITE" id="PS00101">
    <property type="entry name" value="HEXAPEP_TRANSFERASES"/>
    <property type="match status" value="1"/>
</dbReference>
<reference evidence="8" key="1">
    <citation type="submission" date="2015-09" db="EMBL/GenBank/DDBJ databases">
        <authorList>
            <consortium name="Swine Surveillance"/>
        </authorList>
    </citation>
    <scope>NUCLEOTIDE SEQUENCE [LARGE SCALE GENOMIC DNA]</scope>
    <source>
        <strain evidence="8">CECT 5294</strain>
    </source>
</reference>
<dbReference type="InterPro" id="IPR011004">
    <property type="entry name" value="Trimer_LpxA-like_sf"/>
</dbReference>